<dbReference type="Pfam" id="PF04820">
    <property type="entry name" value="Trp_halogenase"/>
    <property type="match status" value="1"/>
</dbReference>
<sequence length="516" mass="55616">MTAQAKNIVIVGGGSAGWITAGLIAARTRASAARPVNVTVIEAPDIPIIGVGEGTWPSMRMTLRTMGINEQDFIAACHASFKQGSKFRQWRKNTPEDFYYHPFDLPEGFEDGDIAAYWLKAGTQSFSRTVCPQEHLCERHFAPKSLTSPGYAGFTNYGYHLDAGTFSVFLRSHATSQLGVTHIADKVLGVVAAENGDIAAVETEASGRIDGDLFIDCTGSRSLLLGGHYGIGLTPKSDILFADTALAVQVPYGEADPVQSTTVATAQPAGWVWDVSLSSRRGVGHVYSSNHMDEEAATECLRGYLGLDDAQFGALSVRKLAIGSGYRQAFWHHNCVAIGLSAGFLEPLEASALMLIETSANMVADALVAESGDLATSRDAFNRDLHQIWDDIIHFLKLHYCLSERTEAFWQDNRQPDSMPASLVADMEAWRQPHQGQAPRYGGGTVFPPASYLYVLYGMGFRPDGTAGTLTPDAQSFGKKCADKVERTVAQLQALLPQNRALLDTLNGAMGTGQGG</sequence>
<keyword evidence="2" id="KW-0274">FAD</keyword>
<dbReference type="SUPFAM" id="SSF51905">
    <property type="entry name" value="FAD/NAD(P)-binding domain"/>
    <property type="match status" value="1"/>
</dbReference>
<feature type="binding site" evidence="2">
    <location>
        <position position="349"/>
    </location>
    <ligand>
        <name>L-tryptophan</name>
        <dbReference type="ChEBI" id="CHEBI:57912"/>
    </ligand>
</feature>
<dbReference type="STRING" id="637679.GCA_001550055_00879"/>
<proteinExistence type="predicted"/>
<organism evidence="3 4">
    <name type="scientific">Kordiimonas lacus</name>
    <dbReference type="NCBI Taxonomy" id="637679"/>
    <lineage>
        <taxon>Bacteria</taxon>
        <taxon>Pseudomonadati</taxon>
        <taxon>Pseudomonadota</taxon>
        <taxon>Alphaproteobacteria</taxon>
        <taxon>Kordiimonadales</taxon>
        <taxon>Kordiimonadaceae</taxon>
        <taxon>Kordiimonas</taxon>
    </lineage>
</organism>
<dbReference type="Proteomes" id="UP000183685">
    <property type="component" value="Unassembled WGS sequence"/>
</dbReference>
<dbReference type="GO" id="GO:0004497">
    <property type="term" value="F:monooxygenase activity"/>
    <property type="evidence" value="ECO:0007669"/>
    <property type="project" value="InterPro"/>
</dbReference>
<dbReference type="Gene3D" id="3.50.50.60">
    <property type="entry name" value="FAD/NAD(P)-binding domain"/>
    <property type="match status" value="1"/>
</dbReference>
<keyword evidence="2" id="KW-0285">Flavoprotein</keyword>
<dbReference type="InterPro" id="IPR036188">
    <property type="entry name" value="FAD/NAD-bd_sf"/>
</dbReference>
<keyword evidence="2" id="KW-0547">Nucleotide-binding</keyword>
<gene>
    <name evidence="3" type="ORF">SAMN04488071_0009</name>
</gene>
<feature type="binding site" evidence="2">
    <location>
        <position position="82"/>
    </location>
    <ligand>
        <name>7-chloro-L-tryptophan</name>
        <dbReference type="ChEBI" id="CHEBI:58713"/>
    </ligand>
</feature>
<dbReference type="EMBL" id="FNAK01000001">
    <property type="protein sequence ID" value="SDD20939.1"/>
    <property type="molecule type" value="Genomic_DNA"/>
</dbReference>
<dbReference type="InterPro" id="IPR050816">
    <property type="entry name" value="Flavin-dep_Halogenase_NPB"/>
</dbReference>
<dbReference type="RefSeq" id="WP_068309221.1">
    <property type="nucleotide sequence ID" value="NZ_FNAK01000001.1"/>
</dbReference>
<evidence type="ECO:0000313" key="4">
    <source>
        <dbReference type="Proteomes" id="UP000183685"/>
    </source>
</evidence>
<dbReference type="GO" id="GO:0000166">
    <property type="term" value="F:nucleotide binding"/>
    <property type="evidence" value="ECO:0007669"/>
    <property type="project" value="UniProtKB-KW"/>
</dbReference>
<feature type="active site" evidence="1">
    <location>
        <position position="82"/>
    </location>
</feature>
<evidence type="ECO:0000256" key="1">
    <source>
        <dbReference type="PIRSR" id="PIRSR011396-1"/>
    </source>
</evidence>
<dbReference type="InterPro" id="IPR006905">
    <property type="entry name" value="Flavin_halogenase"/>
</dbReference>
<keyword evidence="4" id="KW-1185">Reference proteome</keyword>
<evidence type="ECO:0000313" key="3">
    <source>
        <dbReference type="EMBL" id="SDD20939.1"/>
    </source>
</evidence>
<reference evidence="3 4" key="1">
    <citation type="submission" date="2016-10" db="EMBL/GenBank/DDBJ databases">
        <authorList>
            <person name="de Groot N.N."/>
        </authorList>
    </citation>
    <scope>NUCLEOTIDE SEQUENCE [LARGE SCALE GENOMIC DNA]</scope>
    <source>
        <strain evidence="3 4">CGMCC 1.9109</strain>
    </source>
</reference>
<dbReference type="OrthoDB" id="7178350at2"/>
<protein>
    <submittedName>
        <fullName evidence="3">Tryptophan halogenase</fullName>
    </submittedName>
</protein>
<feature type="binding site" evidence="2">
    <location>
        <begin position="13"/>
        <end position="16"/>
    </location>
    <ligand>
        <name>FAD</name>
        <dbReference type="ChEBI" id="CHEBI:57692"/>
    </ligand>
</feature>
<name>A0A1G6SVW8_9PROT</name>
<dbReference type="AlphaFoldDB" id="A0A1G6SVW8"/>
<dbReference type="PANTHER" id="PTHR43747">
    <property type="entry name" value="FAD-BINDING PROTEIN"/>
    <property type="match status" value="1"/>
</dbReference>
<evidence type="ECO:0000256" key="2">
    <source>
        <dbReference type="PIRSR" id="PIRSR011396-2"/>
    </source>
</evidence>
<accession>A0A1G6SVW8</accession>
<feature type="binding site" evidence="2">
    <location>
        <position position="340"/>
    </location>
    <ligand>
        <name>FAD</name>
        <dbReference type="ChEBI" id="CHEBI:57692"/>
    </ligand>
</feature>
<dbReference type="InterPro" id="IPR033856">
    <property type="entry name" value="Trp_halogen"/>
</dbReference>
<feature type="binding site" evidence="2">
    <location>
        <position position="187"/>
    </location>
    <ligand>
        <name>FAD</name>
        <dbReference type="ChEBI" id="CHEBI:57692"/>
    </ligand>
</feature>
<dbReference type="PIRSF" id="PIRSF011396">
    <property type="entry name" value="Trp_halogenase"/>
    <property type="match status" value="1"/>
</dbReference>
<dbReference type="PANTHER" id="PTHR43747:SF4">
    <property type="entry name" value="FLAVIN-DEPENDENT TRYPTOPHAN HALOGENASE"/>
    <property type="match status" value="1"/>
</dbReference>